<dbReference type="OrthoDB" id="7011037at2"/>
<dbReference type="InterPro" id="IPR016181">
    <property type="entry name" value="Acyl_CoA_acyltransferase"/>
</dbReference>
<keyword evidence="3" id="KW-1185">Reference proteome</keyword>
<dbReference type="Pfam" id="PF00583">
    <property type="entry name" value="Acetyltransf_1"/>
    <property type="match status" value="1"/>
</dbReference>
<evidence type="ECO:0000313" key="3">
    <source>
        <dbReference type="Proteomes" id="UP000321617"/>
    </source>
</evidence>
<comment type="caution">
    <text evidence="2">The sequence shown here is derived from an EMBL/GenBank/DDBJ whole genome shotgun (WGS) entry which is preliminary data.</text>
</comment>
<evidence type="ECO:0000313" key="2">
    <source>
        <dbReference type="EMBL" id="TWJ10575.1"/>
    </source>
</evidence>
<dbReference type="EMBL" id="VLLL01000007">
    <property type="protein sequence ID" value="TWJ10575.1"/>
    <property type="molecule type" value="Genomic_DNA"/>
</dbReference>
<gene>
    <name evidence="2" type="ORF">LX16_3994</name>
</gene>
<dbReference type="PROSITE" id="PS51186">
    <property type="entry name" value="GNAT"/>
    <property type="match status" value="1"/>
</dbReference>
<dbReference type="InterPro" id="IPR000182">
    <property type="entry name" value="GNAT_dom"/>
</dbReference>
<dbReference type="AlphaFoldDB" id="A0A562UY86"/>
<dbReference type="GO" id="GO:0016747">
    <property type="term" value="F:acyltransferase activity, transferring groups other than amino-acyl groups"/>
    <property type="evidence" value="ECO:0007669"/>
    <property type="project" value="InterPro"/>
</dbReference>
<sequence length="179" mass="19863">MTDDRFAIRRGRTGDARVILALLDGAMEWLVSLGRTDQWGSNPASAEPARVARAQEWERDEGLYIATLDGEPVGALVVGEAMPYVPPATVPELYVRFLASDRTRKGSRIGARLLEHAETLARRAGVERLRVDCFRGPDLALVNYYRAQGFTPTETFTVPRPEADDWPGQILVRELAPTV</sequence>
<dbReference type="RefSeq" id="WP_147141241.1">
    <property type="nucleotide sequence ID" value="NZ_BAABIJ010000003.1"/>
</dbReference>
<evidence type="ECO:0000259" key="1">
    <source>
        <dbReference type="PROSITE" id="PS51186"/>
    </source>
</evidence>
<dbReference type="SUPFAM" id="SSF55729">
    <property type="entry name" value="Acyl-CoA N-acyltransferases (Nat)"/>
    <property type="match status" value="1"/>
</dbReference>
<keyword evidence="2" id="KW-0808">Transferase</keyword>
<dbReference type="Gene3D" id="3.40.630.30">
    <property type="match status" value="1"/>
</dbReference>
<feature type="domain" description="N-acetyltransferase" evidence="1">
    <location>
        <begin position="6"/>
        <end position="173"/>
    </location>
</feature>
<proteinExistence type="predicted"/>
<accession>A0A562UY86</accession>
<dbReference type="CDD" id="cd04301">
    <property type="entry name" value="NAT_SF"/>
    <property type="match status" value="1"/>
</dbReference>
<reference evidence="2 3" key="1">
    <citation type="journal article" date="2013" name="Stand. Genomic Sci.">
        <title>Genomic Encyclopedia of Type Strains, Phase I: The one thousand microbial genomes (KMG-I) project.</title>
        <authorList>
            <person name="Kyrpides N.C."/>
            <person name="Woyke T."/>
            <person name="Eisen J.A."/>
            <person name="Garrity G."/>
            <person name="Lilburn T.G."/>
            <person name="Beck B.J."/>
            <person name="Whitman W.B."/>
            <person name="Hugenholtz P."/>
            <person name="Klenk H.P."/>
        </authorList>
    </citation>
    <scope>NUCLEOTIDE SEQUENCE [LARGE SCALE GENOMIC DNA]</scope>
    <source>
        <strain evidence="2 3">DSM 45044</strain>
    </source>
</reference>
<organism evidence="2 3">
    <name type="scientific">Stackebrandtia albiflava</name>
    <dbReference type="NCBI Taxonomy" id="406432"/>
    <lineage>
        <taxon>Bacteria</taxon>
        <taxon>Bacillati</taxon>
        <taxon>Actinomycetota</taxon>
        <taxon>Actinomycetes</taxon>
        <taxon>Glycomycetales</taxon>
        <taxon>Glycomycetaceae</taxon>
        <taxon>Stackebrandtia</taxon>
    </lineage>
</organism>
<name>A0A562UY86_9ACTN</name>
<dbReference type="Proteomes" id="UP000321617">
    <property type="component" value="Unassembled WGS sequence"/>
</dbReference>
<protein>
    <submittedName>
        <fullName evidence="2">N-acetylglutamate synthase-like GNAT family acetyltransferase</fullName>
    </submittedName>
</protein>